<feature type="transmembrane region" description="Helical" evidence="8">
    <location>
        <begin position="313"/>
        <end position="332"/>
    </location>
</feature>
<evidence type="ECO:0000256" key="7">
    <source>
        <dbReference type="ARBA" id="ARBA00023180"/>
    </source>
</evidence>
<dbReference type="SUPFAM" id="SSF53850">
    <property type="entry name" value="Periplasmic binding protein-like II"/>
    <property type="match status" value="1"/>
</dbReference>
<accession>A0A811V7C9</accession>
<evidence type="ECO:0000256" key="2">
    <source>
        <dbReference type="ARBA" id="ARBA00022475"/>
    </source>
</evidence>
<evidence type="ECO:0000256" key="1">
    <source>
        <dbReference type="ARBA" id="ARBA00004651"/>
    </source>
</evidence>
<dbReference type="AlphaFoldDB" id="A0A811V7C9"/>
<evidence type="ECO:0000313" key="10">
    <source>
        <dbReference type="EMBL" id="CAD7005716.1"/>
    </source>
</evidence>
<keyword evidence="4 8" id="KW-1133">Transmembrane helix</keyword>
<feature type="transmembrane region" description="Helical" evidence="8">
    <location>
        <begin position="408"/>
        <end position="431"/>
    </location>
</feature>
<keyword evidence="11" id="KW-1185">Reference proteome</keyword>
<dbReference type="Proteomes" id="UP000606786">
    <property type="component" value="Unassembled WGS sequence"/>
</dbReference>
<comment type="caution">
    <text evidence="10">The sequence shown here is derived from an EMBL/GenBank/DDBJ whole genome shotgun (WGS) entry which is preliminary data.</text>
</comment>
<sequence length="628" mass="73526">MDVEFKVIWLICLLSLPFEGSAHGNITVIREKVKELNEHGNIETNIFIYNKSEVQIQEYINKGTPTILVNRQKTNFTLIYNYNKSLLAIVLLSEQNKTELLLILNELLMRLRHLKVLLILSATLSHEQAQLELFRWCWQSGYTQVMSLMAHENALTLTSYSPFPAVHLVAVERTADYFRSNLPHDFQGQILRTPLAYDPPSVFRYTDRYGRQQMSGMMYKLFLHFVQIHNATIEEVILPPPYPGTLVYENIFEAMRAGKIDISVHVYFTDVAKWHVSETPFLFPHYFRVPYARPLASRDYIVRPFRPEVWRLLFSYLLLAAMLFTFATVIAVKIKRLRRIAQCQRRGEIRIKQKKSLSSLNGQTSKVRLCFLQLRRTLLRYLFTLIDITMELFALLQQSSNCYGYQYHNHFCLTLMYACHNMLAFILINYYNKLIVSFLTTGVFEAQLNSVEDILASPYAIQLTRTDTPYFIDDPRLLRKVKIVDRNELWQQHISLNNSVILLSSMLYYNFFAAQQDYLRAKRVRIFLQEVIWDVSCGMFMPLESPYVELLKETLLWSFNTGLISKAYHESKSEGFTAGMLQFMREENVWGSSLKMDFFCWAWCVCAVGYACGGIILIFELIWHKMVK</sequence>
<keyword evidence="3 8" id="KW-0812">Transmembrane</keyword>
<dbReference type="GO" id="GO:0005886">
    <property type="term" value="C:plasma membrane"/>
    <property type="evidence" value="ECO:0007669"/>
    <property type="project" value="UniProtKB-SubCell"/>
</dbReference>
<evidence type="ECO:0000256" key="9">
    <source>
        <dbReference type="SAM" id="SignalP"/>
    </source>
</evidence>
<evidence type="ECO:0000256" key="6">
    <source>
        <dbReference type="ARBA" id="ARBA00023170"/>
    </source>
</evidence>
<proteinExistence type="predicted"/>
<comment type="subcellular location">
    <subcellularLocation>
        <location evidence="1">Cell membrane</location>
        <topology evidence="1">Multi-pass membrane protein</topology>
    </subcellularLocation>
</comment>
<organism evidence="10 11">
    <name type="scientific">Ceratitis capitata</name>
    <name type="common">Mediterranean fruit fly</name>
    <name type="synonym">Tephritis capitata</name>
    <dbReference type="NCBI Taxonomy" id="7213"/>
    <lineage>
        <taxon>Eukaryota</taxon>
        <taxon>Metazoa</taxon>
        <taxon>Ecdysozoa</taxon>
        <taxon>Arthropoda</taxon>
        <taxon>Hexapoda</taxon>
        <taxon>Insecta</taxon>
        <taxon>Pterygota</taxon>
        <taxon>Neoptera</taxon>
        <taxon>Endopterygota</taxon>
        <taxon>Diptera</taxon>
        <taxon>Brachycera</taxon>
        <taxon>Muscomorpha</taxon>
        <taxon>Tephritoidea</taxon>
        <taxon>Tephritidae</taxon>
        <taxon>Ceratitis</taxon>
        <taxon>Ceratitis</taxon>
    </lineage>
</organism>
<dbReference type="InterPro" id="IPR052192">
    <property type="entry name" value="Insect_Ionotropic_Sensory_Rcpt"/>
</dbReference>
<dbReference type="OrthoDB" id="7912094at2759"/>
<reference evidence="10" key="1">
    <citation type="submission" date="2020-11" db="EMBL/GenBank/DDBJ databases">
        <authorList>
            <person name="Whitehead M."/>
        </authorList>
    </citation>
    <scope>NUCLEOTIDE SEQUENCE</scope>
    <source>
        <strain evidence="10">EGII</strain>
    </source>
</reference>
<evidence type="ECO:0000313" key="11">
    <source>
        <dbReference type="Proteomes" id="UP000606786"/>
    </source>
</evidence>
<gene>
    <name evidence="10" type="ORF">CCAP1982_LOCUS14068</name>
</gene>
<name>A0A811V7C9_CERCA</name>
<evidence type="ECO:0000256" key="4">
    <source>
        <dbReference type="ARBA" id="ARBA00022989"/>
    </source>
</evidence>
<evidence type="ECO:0000256" key="3">
    <source>
        <dbReference type="ARBA" id="ARBA00022692"/>
    </source>
</evidence>
<dbReference type="PANTHER" id="PTHR42643">
    <property type="entry name" value="IONOTROPIC RECEPTOR 20A-RELATED"/>
    <property type="match status" value="1"/>
</dbReference>
<keyword evidence="5 8" id="KW-0472">Membrane</keyword>
<keyword evidence="6" id="KW-0675">Receptor</keyword>
<keyword evidence="2" id="KW-1003">Cell membrane</keyword>
<evidence type="ECO:0000256" key="5">
    <source>
        <dbReference type="ARBA" id="ARBA00023136"/>
    </source>
</evidence>
<feature type="transmembrane region" description="Helical" evidence="8">
    <location>
        <begin position="378"/>
        <end position="396"/>
    </location>
</feature>
<feature type="transmembrane region" description="Helical" evidence="8">
    <location>
        <begin position="598"/>
        <end position="623"/>
    </location>
</feature>
<feature type="signal peptide" evidence="9">
    <location>
        <begin position="1"/>
        <end position="24"/>
    </location>
</feature>
<dbReference type="EMBL" id="CAJHJT010000034">
    <property type="protein sequence ID" value="CAD7005716.1"/>
    <property type="molecule type" value="Genomic_DNA"/>
</dbReference>
<evidence type="ECO:0000256" key="8">
    <source>
        <dbReference type="SAM" id="Phobius"/>
    </source>
</evidence>
<keyword evidence="9" id="KW-0732">Signal</keyword>
<dbReference type="PANTHER" id="PTHR42643:SF39">
    <property type="entry name" value="IONOTROPIC RECEPTOR 56A-RELATED"/>
    <property type="match status" value="1"/>
</dbReference>
<protein>
    <submittedName>
        <fullName evidence="10">(Mediterranean fruit fly) hypothetical protein</fullName>
    </submittedName>
</protein>
<keyword evidence="7" id="KW-0325">Glycoprotein</keyword>
<feature type="chain" id="PRO_5032330503" evidence="9">
    <location>
        <begin position="25"/>
        <end position="628"/>
    </location>
</feature>